<dbReference type="Gene3D" id="3.40.50.720">
    <property type="entry name" value="NAD(P)-binding Rossmann-like Domain"/>
    <property type="match status" value="1"/>
</dbReference>
<keyword evidence="7" id="KW-0560">Oxidoreductase</keyword>
<evidence type="ECO:0000256" key="3">
    <source>
        <dbReference type="ARBA" id="ARBA00011048"/>
    </source>
</evidence>
<evidence type="ECO:0000313" key="13">
    <source>
        <dbReference type="Proteomes" id="UP000244223"/>
    </source>
</evidence>
<feature type="domain" description="NADH:flavin oxidoreductase/NADH oxidase N-terminal" evidence="10">
    <location>
        <begin position="8"/>
        <end position="332"/>
    </location>
</feature>
<evidence type="ECO:0000256" key="1">
    <source>
        <dbReference type="ARBA" id="ARBA00001917"/>
    </source>
</evidence>
<dbReference type="Gene3D" id="3.20.20.70">
    <property type="entry name" value="Aldolase class I"/>
    <property type="match status" value="1"/>
</dbReference>
<feature type="domain" description="FAD/NAD(P)-binding" evidence="11">
    <location>
        <begin position="378"/>
        <end position="637"/>
    </location>
</feature>
<dbReference type="PRINTS" id="PR00368">
    <property type="entry name" value="FADPNR"/>
</dbReference>
<sequence>MSQAYPHLMQPLDLGFTQLRNRVVMGSMHTGLEDRFYNYPKLAAYFGERAKGGVGLIVTGGISPNREGWLLPFGGTMNRITDAVNHRLVTHAVHKEGGKILLQILHAGRYGYHPFVVSASATKSPISMFKPREMSERGIAKTIAAYGRCARLAKIAGYDGVEIMGSEGYLLNQFLCARVNQRDDEWGGSIENRMRFPVEVVKRIRKVVGKNFIIAYRLSLLDLVEGGNTWDEVVAVAKALEQAGVTLLNTGIGWHEARVPTIVTSVPRAAFADVTARIKKEVSIPVIASNRINMPDTAEAILARGDADMVQMARPFLADPDWVNKAAANKADEINTCIGCNQACLDHAFNNKRVSCLVNPRACHETELVYIKTSKAKRIAVVGAGPAGLSAATVAAERGHYVTLFEASSEIGGQFNVAKQIPGKEEFYETIRYFGRQLELKGVTVKLNQRVSRADLEAQGFDEVIVATGIAPRNPPIKGIEHPKVLSYLDVLRDKKPVGQRVAVIGAGGIGFDLSEFLLHDASVSLPISTQAWCAEWGVDLQAKVEGGLVEPEHKAPLRQIYLLQRKESKVGAGLGKTSGWVHRAVMQKNNVAMMSGVEYREINDNGLVIAINGKEQLLAVDNVVICAGQESLRELMPKEGESTRANYYQIGGAALASELDAKRAIKEGAEVAAKL</sequence>
<proteinExistence type="inferred from homology"/>
<reference evidence="12 13" key="1">
    <citation type="submission" date="2018-04" db="EMBL/GenBank/DDBJ databases">
        <title>Genomic Encyclopedia of Archaeal and Bacterial Type Strains, Phase II (KMG-II): from individual species to whole genera.</title>
        <authorList>
            <person name="Goeker M."/>
        </authorList>
    </citation>
    <scope>NUCLEOTIDE SEQUENCE [LARGE SCALE GENOMIC DNA]</scope>
    <source>
        <strain evidence="12 13">DSM 5822</strain>
    </source>
</reference>
<dbReference type="OrthoDB" id="9772736at2"/>
<dbReference type="SUPFAM" id="SSF51395">
    <property type="entry name" value="FMN-linked oxidoreductases"/>
    <property type="match status" value="1"/>
</dbReference>
<protein>
    <submittedName>
        <fullName evidence="12">2,4-dienoyl-CoA reductase (NADPH2)</fullName>
    </submittedName>
</protein>
<dbReference type="GO" id="GO:0010181">
    <property type="term" value="F:FMN binding"/>
    <property type="evidence" value="ECO:0007669"/>
    <property type="project" value="InterPro"/>
</dbReference>
<dbReference type="GO" id="GO:0033543">
    <property type="term" value="P:fatty acid beta-oxidation, unsaturated, even number, reductase/isomerase pathway"/>
    <property type="evidence" value="ECO:0007669"/>
    <property type="project" value="TreeGrafter"/>
</dbReference>
<evidence type="ECO:0000256" key="5">
    <source>
        <dbReference type="ARBA" id="ARBA00022643"/>
    </source>
</evidence>
<keyword evidence="13" id="KW-1185">Reference proteome</keyword>
<dbReference type="CDD" id="cd02930">
    <property type="entry name" value="DCR_FMN"/>
    <property type="match status" value="1"/>
</dbReference>
<name>A0A2T5IYD3_9GAMM</name>
<dbReference type="Proteomes" id="UP000244223">
    <property type="component" value="Unassembled WGS sequence"/>
</dbReference>
<evidence type="ECO:0000256" key="9">
    <source>
        <dbReference type="ARBA" id="ARBA00023014"/>
    </source>
</evidence>
<dbReference type="InterPro" id="IPR036188">
    <property type="entry name" value="FAD/NAD-bd_sf"/>
</dbReference>
<keyword evidence="8" id="KW-0408">Iron</keyword>
<dbReference type="EMBL" id="QAON01000009">
    <property type="protein sequence ID" value="PTQ89001.1"/>
    <property type="molecule type" value="Genomic_DNA"/>
</dbReference>
<evidence type="ECO:0000259" key="11">
    <source>
        <dbReference type="Pfam" id="PF07992"/>
    </source>
</evidence>
<evidence type="ECO:0000313" key="12">
    <source>
        <dbReference type="EMBL" id="PTQ89001.1"/>
    </source>
</evidence>
<comment type="similarity">
    <text evidence="3">In the N-terminal section; belongs to the NADH:flavin oxidoreductase/NADH oxidase family.</text>
</comment>
<dbReference type="InterPro" id="IPR001155">
    <property type="entry name" value="OxRdtase_FMN_N"/>
</dbReference>
<dbReference type="GO" id="GO:0046872">
    <property type="term" value="F:metal ion binding"/>
    <property type="evidence" value="ECO:0007669"/>
    <property type="project" value="UniProtKB-KW"/>
</dbReference>
<dbReference type="RefSeq" id="WP_107865918.1">
    <property type="nucleotide sequence ID" value="NZ_QAON01000009.1"/>
</dbReference>
<evidence type="ECO:0000256" key="4">
    <source>
        <dbReference type="ARBA" id="ARBA00022630"/>
    </source>
</evidence>
<evidence type="ECO:0000259" key="10">
    <source>
        <dbReference type="Pfam" id="PF00724"/>
    </source>
</evidence>
<evidence type="ECO:0000256" key="8">
    <source>
        <dbReference type="ARBA" id="ARBA00023004"/>
    </source>
</evidence>
<organism evidence="12 13">
    <name type="scientific">Agitococcus lubricus</name>
    <dbReference type="NCBI Taxonomy" id="1077255"/>
    <lineage>
        <taxon>Bacteria</taxon>
        <taxon>Pseudomonadati</taxon>
        <taxon>Pseudomonadota</taxon>
        <taxon>Gammaproteobacteria</taxon>
        <taxon>Moraxellales</taxon>
        <taxon>Moraxellaceae</taxon>
        <taxon>Agitococcus</taxon>
    </lineage>
</organism>
<dbReference type="Gene3D" id="3.50.50.60">
    <property type="entry name" value="FAD/NAD(P)-binding domain"/>
    <property type="match status" value="1"/>
</dbReference>
<dbReference type="PANTHER" id="PTHR42917">
    <property type="entry name" value="2,4-DIENOYL-COA REDUCTASE"/>
    <property type="match status" value="1"/>
</dbReference>
<gene>
    <name evidence="12" type="ORF">C8N29_10922</name>
</gene>
<evidence type="ECO:0000256" key="2">
    <source>
        <dbReference type="ARBA" id="ARBA00001966"/>
    </source>
</evidence>
<dbReference type="SUPFAM" id="SSF51905">
    <property type="entry name" value="FAD/NAD(P)-binding domain"/>
    <property type="match status" value="1"/>
</dbReference>
<accession>A0A2T5IYD3</accession>
<comment type="caution">
    <text evidence="12">The sequence shown here is derived from an EMBL/GenBank/DDBJ whole genome shotgun (WGS) entry which is preliminary data.</text>
</comment>
<keyword evidence="4" id="KW-0285">Flavoprotein</keyword>
<dbReference type="FunFam" id="3.20.20.70:FF:000082">
    <property type="entry name" value="NADPH-dependent 2,4-dienoyl-CoA reductase"/>
    <property type="match status" value="1"/>
</dbReference>
<dbReference type="Pfam" id="PF07992">
    <property type="entry name" value="Pyr_redox_2"/>
    <property type="match status" value="1"/>
</dbReference>
<comment type="cofactor">
    <cofactor evidence="2">
        <name>[4Fe-4S] cluster</name>
        <dbReference type="ChEBI" id="CHEBI:49883"/>
    </cofactor>
</comment>
<dbReference type="InterPro" id="IPR013785">
    <property type="entry name" value="Aldolase_TIM"/>
</dbReference>
<keyword evidence="5" id="KW-0288">FMN</keyword>
<keyword evidence="9" id="KW-0411">Iron-sulfur</keyword>
<dbReference type="Pfam" id="PF00724">
    <property type="entry name" value="Oxidored_FMN"/>
    <property type="match status" value="1"/>
</dbReference>
<dbReference type="PANTHER" id="PTHR42917:SF2">
    <property type="entry name" value="2,4-DIENOYL-COA REDUCTASE [(2E)-ENOYL-COA-PRODUCING]"/>
    <property type="match status" value="1"/>
</dbReference>
<dbReference type="InterPro" id="IPR023753">
    <property type="entry name" value="FAD/NAD-binding_dom"/>
</dbReference>
<dbReference type="AlphaFoldDB" id="A0A2T5IYD3"/>
<comment type="cofactor">
    <cofactor evidence="1">
        <name>FMN</name>
        <dbReference type="ChEBI" id="CHEBI:58210"/>
    </cofactor>
</comment>
<dbReference type="GO" id="GO:0051536">
    <property type="term" value="F:iron-sulfur cluster binding"/>
    <property type="evidence" value="ECO:0007669"/>
    <property type="project" value="UniProtKB-KW"/>
</dbReference>
<dbReference type="GO" id="GO:0008670">
    <property type="term" value="F:2,4-dienoyl-CoA reductase (NADPH) activity"/>
    <property type="evidence" value="ECO:0007669"/>
    <property type="project" value="TreeGrafter"/>
</dbReference>
<dbReference type="FunFam" id="3.50.50.60:FF:000113">
    <property type="entry name" value="NADPH-dependent 2,4-dienoyl-CoA reductase"/>
    <property type="match status" value="1"/>
</dbReference>
<dbReference type="InterPro" id="IPR051793">
    <property type="entry name" value="NADH:flavin_oxidoreductase"/>
</dbReference>
<evidence type="ECO:0000256" key="6">
    <source>
        <dbReference type="ARBA" id="ARBA00022723"/>
    </source>
</evidence>
<evidence type="ECO:0000256" key="7">
    <source>
        <dbReference type="ARBA" id="ARBA00023002"/>
    </source>
</evidence>
<keyword evidence="6" id="KW-0479">Metal-binding</keyword>